<keyword evidence="4" id="KW-0862">Zinc</keyword>
<keyword evidence="6" id="KW-0805">Transcription regulation</keyword>
<accession>A0A9W8I8D7</accession>
<protein>
    <recommendedName>
        <fullName evidence="10">SAGA-associated factor 11</fullName>
    </recommendedName>
</protein>
<dbReference type="GO" id="GO:0000124">
    <property type="term" value="C:SAGA complex"/>
    <property type="evidence" value="ECO:0007669"/>
    <property type="project" value="TreeGrafter"/>
</dbReference>
<dbReference type="InterPro" id="IPR013246">
    <property type="entry name" value="SAGA_su_Sgf11"/>
</dbReference>
<dbReference type="GO" id="GO:0003713">
    <property type="term" value="F:transcription coactivator activity"/>
    <property type="evidence" value="ECO:0007669"/>
    <property type="project" value="TreeGrafter"/>
</dbReference>
<dbReference type="PANTHER" id="PTHR46367">
    <property type="entry name" value="ATAXIN-7-LIKE PROTEIN 3"/>
    <property type="match status" value="1"/>
</dbReference>
<keyword evidence="13" id="KW-1185">Reference proteome</keyword>
<evidence type="ECO:0000256" key="8">
    <source>
        <dbReference type="ARBA" id="ARBA00023163"/>
    </source>
</evidence>
<dbReference type="Gene3D" id="3.30.160.60">
    <property type="entry name" value="Classic Zinc Finger"/>
    <property type="match status" value="1"/>
</dbReference>
<dbReference type="PANTHER" id="PTHR46367:SF1">
    <property type="entry name" value="ATAXIN-7-LIKE PROTEIN 3"/>
    <property type="match status" value="1"/>
</dbReference>
<feature type="compositionally biased region" description="Basic residues" evidence="11">
    <location>
        <begin position="207"/>
        <end position="219"/>
    </location>
</feature>
<evidence type="ECO:0000256" key="4">
    <source>
        <dbReference type="ARBA" id="ARBA00022833"/>
    </source>
</evidence>
<evidence type="ECO:0000256" key="7">
    <source>
        <dbReference type="ARBA" id="ARBA00023159"/>
    </source>
</evidence>
<dbReference type="Pfam" id="PF08209">
    <property type="entry name" value="Sgf11"/>
    <property type="match status" value="1"/>
</dbReference>
<proteinExistence type="inferred from homology"/>
<feature type="region of interest" description="Disordered" evidence="11">
    <location>
        <begin position="176"/>
        <end position="219"/>
    </location>
</feature>
<keyword evidence="8" id="KW-0804">Transcription</keyword>
<dbReference type="OrthoDB" id="21557at2759"/>
<dbReference type="GO" id="GO:0006357">
    <property type="term" value="P:regulation of transcription by RNA polymerase II"/>
    <property type="evidence" value="ECO:0007669"/>
    <property type="project" value="TreeGrafter"/>
</dbReference>
<dbReference type="Proteomes" id="UP001139887">
    <property type="component" value="Unassembled WGS sequence"/>
</dbReference>
<gene>
    <name evidence="12" type="ORF">IWW36_002209</name>
</gene>
<comment type="caution">
    <text evidence="12">The sequence shown here is derived from an EMBL/GenBank/DDBJ whole genome shotgun (WGS) entry which is preliminary data.</text>
</comment>
<evidence type="ECO:0000313" key="12">
    <source>
        <dbReference type="EMBL" id="KAJ2850024.1"/>
    </source>
</evidence>
<evidence type="ECO:0000256" key="10">
    <source>
        <dbReference type="RuleBase" id="RU261113"/>
    </source>
</evidence>
<evidence type="ECO:0000256" key="11">
    <source>
        <dbReference type="SAM" id="MobiDB-lite"/>
    </source>
</evidence>
<evidence type="ECO:0000256" key="2">
    <source>
        <dbReference type="ARBA" id="ARBA00022723"/>
    </source>
</evidence>
<dbReference type="GO" id="GO:0008270">
    <property type="term" value="F:zinc ion binding"/>
    <property type="evidence" value="ECO:0007669"/>
    <property type="project" value="UniProtKB-KW"/>
</dbReference>
<keyword evidence="9" id="KW-0539">Nucleus</keyword>
<evidence type="ECO:0000256" key="1">
    <source>
        <dbReference type="ARBA" id="ARBA00004123"/>
    </source>
</evidence>
<evidence type="ECO:0000256" key="9">
    <source>
        <dbReference type="ARBA" id="ARBA00023242"/>
    </source>
</evidence>
<evidence type="ECO:0000256" key="6">
    <source>
        <dbReference type="ARBA" id="ARBA00023015"/>
    </source>
</evidence>
<organism evidence="12 13">
    <name type="scientific">Coemansia brasiliensis</name>
    <dbReference type="NCBI Taxonomy" id="2650707"/>
    <lineage>
        <taxon>Eukaryota</taxon>
        <taxon>Fungi</taxon>
        <taxon>Fungi incertae sedis</taxon>
        <taxon>Zoopagomycota</taxon>
        <taxon>Kickxellomycotina</taxon>
        <taxon>Kickxellomycetes</taxon>
        <taxon>Kickxellales</taxon>
        <taxon>Kickxellaceae</taxon>
        <taxon>Coemansia</taxon>
    </lineage>
</organism>
<dbReference type="AlphaFoldDB" id="A0A9W8I8D7"/>
<keyword evidence="3" id="KW-0863">Zinc-finger</keyword>
<reference evidence="12" key="1">
    <citation type="submission" date="2022-07" db="EMBL/GenBank/DDBJ databases">
        <title>Phylogenomic reconstructions and comparative analyses of Kickxellomycotina fungi.</title>
        <authorList>
            <person name="Reynolds N.K."/>
            <person name="Stajich J.E."/>
            <person name="Barry K."/>
            <person name="Grigoriev I.V."/>
            <person name="Crous P."/>
            <person name="Smith M.E."/>
        </authorList>
    </citation>
    <scope>NUCLEOTIDE SEQUENCE</scope>
    <source>
        <strain evidence="12">NRRL 1566</strain>
    </source>
</reference>
<comment type="similarity">
    <text evidence="10">Belongs to the SGF11 family.</text>
</comment>
<dbReference type="EMBL" id="JANBUW010000047">
    <property type="protein sequence ID" value="KAJ2850024.1"/>
    <property type="molecule type" value="Genomic_DNA"/>
</dbReference>
<evidence type="ECO:0000256" key="3">
    <source>
        <dbReference type="ARBA" id="ARBA00022771"/>
    </source>
</evidence>
<evidence type="ECO:0000256" key="5">
    <source>
        <dbReference type="ARBA" id="ARBA00022853"/>
    </source>
</evidence>
<sequence length="219" mass="23742">MAPKIDGNSGAVFDELLQHYESKIGALKQTRAALEQLSVTPPQSPGDTGDMQTRAMLALELFQEMIDDMALGVVFEAHYEMKQLTGVCAVCNTSAEVSTMLDADAGIACRRWRYAFYNIEMLSLAWGLWAQVVGAGLDEAGAQQGGEAFECPSCQRAFPAARFAAHMDKCMGLSSRRAATRSRSTVNSASSTPAQGGYESSSSSTDRRRRPKASKRARR</sequence>
<keyword evidence="5" id="KW-0156">Chromatin regulator</keyword>
<keyword evidence="2" id="KW-0479">Metal-binding</keyword>
<keyword evidence="7 10" id="KW-0010">Activator</keyword>
<dbReference type="GO" id="GO:0071819">
    <property type="term" value="C:DUBm complex"/>
    <property type="evidence" value="ECO:0007669"/>
    <property type="project" value="TreeGrafter"/>
</dbReference>
<name>A0A9W8I8D7_9FUNG</name>
<evidence type="ECO:0000313" key="13">
    <source>
        <dbReference type="Proteomes" id="UP001139887"/>
    </source>
</evidence>
<dbReference type="GO" id="GO:0006325">
    <property type="term" value="P:chromatin organization"/>
    <property type="evidence" value="ECO:0007669"/>
    <property type="project" value="UniProtKB-KW"/>
</dbReference>
<comment type="subcellular location">
    <subcellularLocation>
        <location evidence="1 10">Nucleus</location>
    </subcellularLocation>
</comment>
<feature type="compositionally biased region" description="Low complexity" evidence="11">
    <location>
        <begin position="176"/>
        <end position="192"/>
    </location>
</feature>
<dbReference type="InterPro" id="IPR051078">
    <property type="entry name" value="SGF11"/>
</dbReference>